<evidence type="ECO:0000256" key="1">
    <source>
        <dbReference type="SAM" id="Phobius"/>
    </source>
</evidence>
<dbReference type="Proteomes" id="UP001497480">
    <property type="component" value="Unassembled WGS sequence"/>
</dbReference>
<gene>
    <name evidence="3" type="ORF">LLUT_LOCUS34444</name>
</gene>
<dbReference type="EMBL" id="CAXHTB010000025">
    <property type="protein sequence ID" value="CAL0333384.1"/>
    <property type="molecule type" value="Genomic_DNA"/>
</dbReference>
<keyword evidence="2" id="KW-0732">Signal</keyword>
<accession>A0AAV1YIH7</accession>
<evidence type="ECO:0000313" key="3">
    <source>
        <dbReference type="EMBL" id="CAL0333384.1"/>
    </source>
</evidence>
<keyword evidence="1" id="KW-0812">Transmembrane</keyword>
<feature type="chain" id="PRO_5044010460" evidence="2">
    <location>
        <begin position="20"/>
        <end position="101"/>
    </location>
</feature>
<evidence type="ECO:0000313" key="4">
    <source>
        <dbReference type="Proteomes" id="UP001497480"/>
    </source>
</evidence>
<sequence length="101" mass="11427">MSLPPTLVVLGIMPRSTLRLVLLSMQELLVQKSQIHTKQLQLVTPLETLSRIHLNHHLTSSSSLRLLSLLCLLLPLLHMVAYFSSFFNREEQKSIVVPSIS</sequence>
<feature type="transmembrane region" description="Helical" evidence="1">
    <location>
        <begin position="64"/>
        <end position="83"/>
    </location>
</feature>
<dbReference type="AlphaFoldDB" id="A0AAV1YIH7"/>
<comment type="caution">
    <text evidence="3">The sequence shown here is derived from an EMBL/GenBank/DDBJ whole genome shotgun (WGS) entry which is preliminary data.</text>
</comment>
<proteinExistence type="predicted"/>
<feature type="signal peptide" evidence="2">
    <location>
        <begin position="1"/>
        <end position="19"/>
    </location>
</feature>
<keyword evidence="4" id="KW-1185">Reference proteome</keyword>
<keyword evidence="1" id="KW-1133">Transmembrane helix</keyword>
<evidence type="ECO:0000256" key="2">
    <source>
        <dbReference type="SAM" id="SignalP"/>
    </source>
</evidence>
<name>A0AAV1YIH7_LUPLU</name>
<keyword evidence="1" id="KW-0472">Membrane</keyword>
<reference evidence="3 4" key="1">
    <citation type="submission" date="2024-03" db="EMBL/GenBank/DDBJ databases">
        <authorList>
            <person name="Martinez-Hernandez J."/>
        </authorList>
    </citation>
    <scope>NUCLEOTIDE SEQUENCE [LARGE SCALE GENOMIC DNA]</scope>
</reference>
<protein>
    <submittedName>
        <fullName evidence="3">Uncharacterized protein</fullName>
    </submittedName>
</protein>
<organism evidence="3 4">
    <name type="scientific">Lupinus luteus</name>
    <name type="common">European yellow lupine</name>
    <dbReference type="NCBI Taxonomy" id="3873"/>
    <lineage>
        <taxon>Eukaryota</taxon>
        <taxon>Viridiplantae</taxon>
        <taxon>Streptophyta</taxon>
        <taxon>Embryophyta</taxon>
        <taxon>Tracheophyta</taxon>
        <taxon>Spermatophyta</taxon>
        <taxon>Magnoliopsida</taxon>
        <taxon>eudicotyledons</taxon>
        <taxon>Gunneridae</taxon>
        <taxon>Pentapetalae</taxon>
        <taxon>rosids</taxon>
        <taxon>fabids</taxon>
        <taxon>Fabales</taxon>
        <taxon>Fabaceae</taxon>
        <taxon>Papilionoideae</taxon>
        <taxon>50 kb inversion clade</taxon>
        <taxon>genistoids sensu lato</taxon>
        <taxon>core genistoids</taxon>
        <taxon>Genisteae</taxon>
        <taxon>Lupinus</taxon>
    </lineage>
</organism>